<dbReference type="SUPFAM" id="SSF52540">
    <property type="entry name" value="P-loop containing nucleoside triphosphate hydrolases"/>
    <property type="match status" value="1"/>
</dbReference>
<dbReference type="CDD" id="cd17932">
    <property type="entry name" value="DEXQc_UvrD"/>
    <property type="match status" value="1"/>
</dbReference>
<dbReference type="EC" id="5.6.2.4" evidence="8"/>
<evidence type="ECO:0000256" key="8">
    <source>
        <dbReference type="ARBA" id="ARBA00034808"/>
    </source>
</evidence>
<evidence type="ECO:0000256" key="2">
    <source>
        <dbReference type="ARBA" id="ARBA00022741"/>
    </source>
</evidence>
<protein>
    <recommendedName>
        <fullName evidence="8">DNA 3'-5' helicase</fullName>
        <ecNumber evidence="8">5.6.2.4</ecNumber>
    </recommendedName>
</protein>
<evidence type="ECO:0000256" key="1">
    <source>
        <dbReference type="ARBA" id="ARBA00009922"/>
    </source>
</evidence>
<dbReference type="AlphaFoldDB" id="A0A7V6A5X5"/>
<accession>A0A7V6A5X5</accession>
<keyword evidence="3 10" id="KW-0378">Hydrolase</keyword>
<evidence type="ECO:0000256" key="6">
    <source>
        <dbReference type="ARBA" id="ARBA00023235"/>
    </source>
</evidence>
<evidence type="ECO:0000256" key="7">
    <source>
        <dbReference type="ARBA" id="ARBA00034617"/>
    </source>
</evidence>
<dbReference type="Gene3D" id="1.10.10.160">
    <property type="match status" value="1"/>
</dbReference>
<comment type="similarity">
    <text evidence="1">Belongs to the helicase family. UvrD subfamily.</text>
</comment>
<dbReference type="PROSITE" id="PS51217">
    <property type="entry name" value="UVRD_HELICASE_CTER"/>
    <property type="match status" value="1"/>
</dbReference>
<keyword evidence="6" id="KW-0413">Isomerase</keyword>
<dbReference type="GO" id="GO:0043138">
    <property type="term" value="F:3'-5' DNA helicase activity"/>
    <property type="evidence" value="ECO:0007669"/>
    <property type="project" value="UniProtKB-EC"/>
</dbReference>
<evidence type="ECO:0000313" key="13">
    <source>
        <dbReference type="EMBL" id="HHS30872.1"/>
    </source>
</evidence>
<evidence type="ECO:0000256" key="5">
    <source>
        <dbReference type="ARBA" id="ARBA00022840"/>
    </source>
</evidence>
<feature type="domain" description="UvrD-like helicase ATP-binding" evidence="11">
    <location>
        <begin position="19"/>
        <end position="305"/>
    </location>
</feature>
<dbReference type="Gene3D" id="3.40.50.300">
    <property type="entry name" value="P-loop containing nucleotide triphosphate hydrolases"/>
    <property type="match status" value="2"/>
</dbReference>
<name>A0A7V6A5X5_9BACT</name>
<evidence type="ECO:0000259" key="11">
    <source>
        <dbReference type="PROSITE" id="PS51198"/>
    </source>
</evidence>
<comment type="caution">
    <text evidence="13">The sequence shown here is derived from an EMBL/GenBank/DDBJ whole genome shotgun (WGS) entry which is preliminary data.</text>
</comment>
<dbReference type="GO" id="GO:0005524">
    <property type="term" value="F:ATP binding"/>
    <property type="evidence" value="ECO:0007669"/>
    <property type="project" value="UniProtKB-UniRule"/>
</dbReference>
<evidence type="ECO:0000259" key="12">
    <source>
        <dbReference type="PROSITE" id="PS51217"/>
    </source>
</evidence>
<dbReference type="PROSITE" id="PS51198">
    <property type="entry name" value="UVRD_HELICASE_ATP_BIND"/>
    <property type="match status" value="1"/>
</dbReference>
<reference evidence="13" key="1">
    <citation type="journal article" date="2020" name="mSystems">
        <title>Genome- and Community-Level Interaction Insights into Carbon Utilization and Element Cycling Functions of Hydrothermarchaeota in Hydrothermal Sediment.</title>
        <authorList>
            <person name="Zhou Z."/>
            <person name="Liu Y."/>
            <person name="Xu W."/>
            <person name="Pan J."/>
            <person name="Luo Z.H."/>
            <person name="Li M."/>
        </authorList>
    </citation>
    <scope>NUCLEOTIDE SEQUENCE [LARGE SCALE GENOMIC DNA]</scope>
    <source>
        <strain evidence="13">SpSt-767</strain>
    </source>
</reference>
<dbReference type="EMBL" id="DTGR01000220">
    <property type="protein sequence ID" value="HHS30872.1"/>
    <property type="molecule type" value="Genomic_DNA"/>
</dbReference>
<keyword evidence="2 10" id="KW-0547">Nucleotide-binding</keyword>
<dbReference type="Pfam" id="PF13361">
    <property type="entry name" value="UvrD_C"/>
    <property type="match status" value="1"/>
</dbReference>
<dbReference type="InterPro" id="IPR014017">
    <property type="entry name" value="DNA_helicase_UvrD-like_C"/>
</dbReference>
<feature type="domain" description="UvrD-like helicase C-terminal" evidence="12">
    <location>
        <begin position="306"/>
        <end position="564"/>
    </location>
</feature>
<evidence type="ECO:0000256" key="10">
    <source>
        <dbReference type="PROSITE-ProRule" id="PRU00560"/>
    </source>
</evidence>
<keyword evidence="4 10" id="KW-0347">Helicase</keyword>
<dbReference type="GO" id="GO:0000725">
    <property type="term" value="P:recombinational repair"/>
    <property type="evidence" value="ECO:0007669"/>
    <property type="project" value="TreeGrafter"/>
</dbReference>
<dbReference type="InterPro" id="IPR014016">
    <property type="entry name" value="UvrD-like_ATP-bd"/>
</dbReference>
<dbReference type="Pfam" id="PF00580">
    <property type="entry name" value="UvrD-helicase"/>
    <property type="match status" value="1"/>
</dbReference>
<dbReference type="GO" id="GO:0016787">
    <property type="term" value="F:hydrolase activity"/>
    <property type="evidence" value="ECO:0007669"/>
    <property type="project" value="UniProtKB-UniRule"/>
</dbReference>
<dbReference type="Gene3D" id="1.10.486.10">
    <property type="entry name" value="PCRA, domain 4"/>
    <property type="match status" value="1"/>
</dbReference>
<dbReference type="InterPro" id="IPR000212">
    <property type="entry name" value="DNA_helicase_UvrD/REP"/>
</dbReference>
<dbReference type="InterPro" id="IPR013986">
    <property type="entry name" value="DExx_box_DNA_helicase_dom_sf"/>
</dbReference>
<comment type="catalytic activity">
    <reaction evidence="7">
        <text>Couples ATP hydrolysis with the unwinding of duplex DNA by translocating in the 3'-5' direction.</text>
        <dbReference type="EC" id="5.6.2.4"/>
    </reaction>
</comment>
<dbReference type="GO" id="GO:0003677">
    <property type="term" value="F:DNA binding"/>
    <property type="evidence" value="ECO:0007669"/>
    <property type="project" value="InterPro"/>
</dbReference>
<dbReference type="PANTHER" id="PTHR11070:SF3">
    <property type="entry name" value="DNA 3'-5' HELICASE"/>
    <property type="match status" value="1"/>
</dbReference>
<dbReference type="InterPro" id="IPR027417">
    <property type="entry name" value="P-loop_NTPase"/>
</dbReference>
<dbReference type="GO" id="GO:0005829">
    <property type="term" value="C:cytosol"/>
    <property type="evidence" value="ECO:0007669"/>
    <property type="project" value="TreeGrafter"/>
</dbReference>
<proteinExistence type="inferred from homology"/>
<evidence type="ECO:0000256" key="4">
    <source>
        <dbReference type="ARBA" id="ARBA00022806"/>
    </source>
</evidence>
<evidence type="ECO:0000256" key="9">
    <source>
        <dbReference type="ARBA" id="ARBA00048988"/>
    </source>
</evidence>
<gene>
    <name evidence="13" type="ORF">ENV52_14365</name>
</gene>
<keyword evidence="5 10" id="KW-0067">ATP-binding</keyword>
<comment type="catalytic activity">
    <reaction evidence="9">
        <text>ATP + H2O = ADP + phosphate + H(+)</text>
        <dbReference type="Rhea" id="RHEA:13065"/>
        <dbReference type="ChEBI" id="CHEBI:15377"/>
        <dbReference type="ChEBI" id="CHEBI:15378"/>
        <dbReference type="ChEBI" id="CHEBI:30616"/>
        <dbReference type="ChEBI" id="CHEBI:43474"/>
        <dbReference type="ChEBI" id="CHEBI:456216"/>
        <dbReference type="EC" id="5.6.2.4"/>
    </reaction>
</comment>
<evidence type="ECO:0000256" key="3">
    <source>
        <dbReference type="ARBA" id="ARBA00022801"/>
    </source>
</evidence>
<sequence length="652" mass="74639">MTKPHVQAVDAPRRIDYKRELNPAQYQAVTTTEGPVLVIAGAGSGKTRTLVYRLAYLVEEKGVAPENILLLTFTRKSAKEMLTRAADLLARPLTQVMGGTFHSVCYHWLRRHSKLLGYPEEGFTVMDRDDQGQLLAHLKDRLGLKSLSGPFPRKETLADILGAAVNKNLPLETVVARDYSQFLEQIPHIQRLTAAYAEEKRRHGLMDYDDLLLEGRRLLSEHQDVRESLSSRYRYIMVDEYQDTNHLQAELVRLLAFTHKNVMAVGDDCQSIYSFRGANFRNIMDFPALFTGTRIVKLEENYRSTQPILDLANAVISEAREKYTKCLFSRRADGARPRLYRAANENEQSRLVVAQVEDLHKQGVPLHQMAVLFRAAFHSFDLEIELVRRHIPFMKFGGFKFMESAHVKDLISYLRVVANPKDTLSWNRILQLAPGVGKSTAARFIAGIKDNFDLDAAVTALSKQRQSSLRELGEVLKEINFPSQTLMSRLNLAMAHYEPLMQHKFDDYPKRGRDLEHLLTITARYREIRSFLNDLSLDPPASLADISAPTHDYLTLSTVHSAKGLEWDTVFVIWAAEGRFPGYFSMENEDDEEEERRLMYVALTRAKRRLQIIYPHLGYNKSVGMTINTPSRFIDGLSRTILEPWRVELERD</sequence>
<dbReference type="PANTHER" id="PTHR11070">
    <property type="entry name" value="UVRD / RECB / PCRA DNA HELICASE FAMILY MEMBER"/>
    <property type="match status" value="1"/>
</dbReference>
<organism evidence="13">
    <name type="scientific">Desulfobacca acetoxidans</name>
    <dbReference type="NCBI Taxonomy" id="60893"/>
    <lineage>
        <taxon>Bacteria</taxon>
        <taxon>Pseudomonadati</taxon>
        <taxon>Thermodesulfobacteriota</taxon>
        <taxon>Desulfobaccia</taxon>
        <taxon>Desulfobaccales</taxon>
        <taxon>Desulfobaccaceae</taxon>
        <taxon>Desulfobacca</taxon>
    </lineage>
</organism>
<feature type="binding site" evidence="10">
    <location>
        <begin position="40"/>
        <end position="47"/>
    </location>
    <ligand>
        <name>ATP</name>
        <dbReference type="ChEBI" id="CHEBI:30616"/>
    </ligand>
</feature>